<name>A0A2R6XYS8_9BACL</name>
<dbReference type="InterPro" id="IPR047797">
    <property type="entry name" value="ISNCY_transpos"/>
</dbReference>
<feature type="domain" description="Integrase catalytic" evidence="2">
    <location>
        <begin position="138"/>
        <end position="322"/>
    </location>
</feature>
<sequence length="430" mass="48855">MGQEKITLTKAELKKVLVIEKLVAGHIKVAEAAELLQLSTRQVLRLKKTYITEGAEGFAHKNRGRKPAHTISDDVKKMVAELYRTKYDGSNNCHFSELLEEHESLSLSVSSIRRILLSQGIKRSDNEDASKHVSPVTVNRKPECFEIDASPYAWLEDRGPELTLHGIIDDATGMVVGALFRPTETREGYFSAMKQAIQQYGIPLGIYSDRHTIFRSPKETLTLEQELAGETAPLSQFGKAMADLEITHIKAMSLEAKGRIERLFGTFQDRLAIELRLLGISTMEEANRVLPKLIQKHNRRFAISPQQTESAYRPLPEGINLNHIFAIREYRQIGPGQTISYGGKVYTFAVKPTHPFEVKTVVEVRQTMQDELLVWHHRQAFALRETQRPERQPKTKTASPASPRKPAKNHPWRQPWKIQKSFNVASIHDR</sequence>
<reference evidence="4" key="1">
    <citation type="journal article" date="2018" name="Sci. Rep.">
        <title>Lignite coal burning seam in the remote Altai Mountains harbors a hydrogen-driven thermophilic microbial community.</title>
        <authorList>
            <person name="Kadnikov V.V."/>
            <person name="Mardanov A.V."/>
            <person name="Ivasenko D.A."/>
            <person name="Antsiferov D.V."/>
            <person name="Beletsky A.V."/>
            <person name="Karnachuk O.V."/>
            <person name="Ravin N.V."/>
        </authorList>
    </citation>
    <scope>NUCLEOTIDE SEQUENCE [LARGE SCALE GENOMIC DNA]</scope>
</reference>
<protein>
    <submittedName>
        <fullName evidence="3">Integrase, catalytic region</fullName>
    </submittedName>
</protein>
<dbReference type="SUPFAM" id="SSF53098">
    <property type="entry name" value="Ribonuclease H-like"/>
    <property type="match status" value="1"/>
</dbReference>
<dbReference type="PANTHER" id="PTHR35004:SF7">
    <property type="entry name" value="INTEGRASE PROTEIN"/>
    <property type="match status" value="1"/>
</dbReference>
<dbReference type="InterPro" id="IPR009057">
    <property type="entry name" value="Homeodomain-like_sf"/>
</dbReference>
<dbReference type="GO" id="GO:0015074">
    <property type="term" value="P:DNA integration"/>
    <property type="evidence" value="ECO:0007669"/>
    <property type="project" value="InterPro"/>
</dbReference>
<dbReference type="InterPro" id="IPR036397">
    <property type="entry name" value="RNaseH_sf"/>
</dbReference>
<dbReference type="SUPFAM" id="SSF46689">
    <property type="entry name" value="Homeodomain-like"/>
    <property type="match status" value="1"/>
</dbReference>
<evidence type="ECO:0000259" key="2">
    <source>
        <dbReference type="PROSITE" id="PS50994"/>
    </source>
</evidence>
<dbReference type="AlphaFoldDB" id="A0A2R6XYS8"/>
<organism evidence="3 4">
    <name type="scientific">Candidatus Carbonibacillus altaicus</name>
    <dbReference type="NCBI Taxonomy" id="2163959"/>
    <lineage>
        <taxon>Bacteria</taxon>
        <taxon>Bacillati</taxon>
        <taxon>Bacillota</taxon>
        <taxon>Bacilli</taxon>
        <taxon>Bacillales</taxon>
        <taxon>Candidatus Carbonibacillus</taxon>
    </lineage>
</organism>
<dbReference type="Gene3D" id="3.30.420.10">
    <property type="entry name" value="Ribonuclease H-like superfamily/Ribonuclease H"/>
    <property type="match status" value="1"/>
</dbReference>
<dbReference type="NCBIfam" id="NF033594">
    <property type="entry name" value="transpos_ISNCY_2"/>
    <property type="match status" value="1"/>
</dbReference>
<evidence type="ECO:0000313" key="3">
    <source>
        <dbReference type="EMBL" id="PTQ55575.1"/>
    </source>
</evidence>
<dbReference type="InterPro" id="IPR001584">
    <property type="entry name" value="Integrase_cat-core"/>
</dbReference>
<dbReference type="Pfam" id="PF13551">
    <property type="entry name" value="HTH_29"/>
    <property type="match status" value="1"/>
</dbReference>
<dbReference type="PROSITE" id="PS50994">
    <property type="entry name" value="INTEGRASE"/>
    <property type="match status" value="1"/>
</dbReference>
<dbReference type="Proteomes" id="UP000244338">
    <property type="component" value="Unassembled WGS sequence"/>
</dbReference>
<dbReference type="EMBL" id="PEBX01000096">
    <property type="protein sequence ID" value="PTQ55575.1"/>
    <property type="molecule type" value="Genomic_DNA"/>
</dbReference>
<dbReference type="PANTHER" id="PTHR35004">
    <property type="entry name" value="TRANSPOSASE RV3428C-RELATED"/>
    <property type="match status" value="1"/>
</dbReference>
<dbReference type="InterPro" id="IPR012337">
    <property type="entry name" value="RNaseH-like_sf"/>
</dbReference>
<proteinExistence type="predicted"/>
<evidence type="ECO:0000256" key="1">
    <source>
        <dbReference type="SAM" id="MobiDB-lite"/>
    </source>
</evidence>
<gene>
    <name evidence="3" type="ORF">BSOLF_1821</name>
</gene>
<feature type="region of interest" description="Disordered" evidence="1">
    <location>
        <begin position="383"/>
        <end position="430"/>
    </location>
</feature>
<dbReference type="GO" id="GO:0003676">
    <property type="term" value="F:nucleic acid binding"/>
    <property type="evidence" value="ECO:0007669"/>
    <property type="project" value="InterPro"/>
</dbReference>
<evidence type="ECO:0000313" key="4">
    <source>
        <dbReference type="Proteomes" id="UP000244338"/>
    </source>
</evidence>
<comment type="caution">
    <text evidence="3">The sequence shown here is derived from an EMBL/GenBank/DDBJ whole genome shotgun (WGS) entry which is preliminary data.</text>
</comment>
<accession>A0A2R6XYS8</accession>